<gene>
    <name evidence="2" type="ORF">KK062_11260</name>
</gene>
<dbReference type="Proteomes" id="UP001319080">
    <property type="component" value="Unassembled WGS sequence"/>
</dbReference>
<reference evidence="2 3" key="1">
    <citation type="submission" date="2021-05" db="EMBL/GenBank/DDBJ databases">
        <title>A Polyphasic approach of four new species of the genus Ohtaekwangia: Ohtaekwangia histidinii sp. nov., Ohtaekwangia cretensis sp. nov., Ohtaekwangia indiensis sp. nov., Ohtaekwangia reichenbachii sp. nov. from diverse environment.</title>
        <authorList>
            <person name="Octaviana S."/>
        </authorList>
    </citation>
    <scope>NUCLEOTIDE SEQUENCE [LARGE SCALE GENOMIC DNA]</scope>
    <source>
        <strain evidence="2 3">PWU5</strain>
    </source>
</reference>
<dbReference type="AlphaFoldDB" id="A0AAP2GVC8"/>
<dbReference type="PANTHER" id="PTHR41521:SF4">
    <property type="entry name" value="BLR0684 PROTEIN"/>
    <property type="match status" value="1"/>
</dbReference>
<feature type="domain" description="DUF1330" evidence="1">
    <location>
        <begin position="6"/>
        <end position="99"/>
    </location>
</feature>
<dbReference type="InterPro" id="IPR010753">
    <property type="entry name" value="DUF1330"/>
</dbReference>
<dbReference type="PANTHER" id="PTHR41521">
    <property type="match status" value="1"/>
</dbReference>
<name>A0AAP2GVC8_9BACT</name>
<dbReference type="SUPFAM" id="SSF54909">
    <property type="entry name" value="Dimeric alpha+beta barrel"/>
    <property type="match status" value="1"/>
</dbReference>
<dbReference type="RefSeq" id="WP_254084398.1">
    <property type="nucleotide sequence ID" value="NZ_JAHESE010000009.1"/>
</dbReference>
<evidence type="ECO:0000313" key="2">
    <source>
        <dbReference type="EMBL" id="MBT1708807.1"/>
    </source>
</evidence>
<sequence length="100" mass="11166">MNPTAKSYLVVDLEVTDPAGMARYKEQAFPMIARYGGRTIIREVNPIALEGDWKPKILVVHEFDSREAALRFYNSEEYAPLKALRQACAHTNGVIVDGVA</sequence>
<accession>A0AAP2GVC8</accession>
<organism evidence="2 3">
    <name type="scientific">Dawidia cretensis</name>
    <dbReference type="NCBI Taxonomy" id="2782350"/>
    <lineage>
        <taxon>Bacteria</taxon>
        <taxon>Pseudomonadati</taxon>
        <taxon>Bacteroidota</taxon>
        <taxon>Cytophagia</taxon>
        <taxon>Cytophagales</taxon>
        <taxon>Chryseotaleaceae</taxon>
        <taxon>Dawidia</taxon>
    </lineage>
</organism>
<protein>
    <submittedName>
        <fullName evidence="2">DUF1330 domain-containing protein</fullName>
    </submittedName>
</protein>
<dbReference type="Gene3D" id="3.30.70.100">
    <property type="match status" value="1"/>
</dbReference>
<evidence type="ECO:0000259" key="1">
    <source>
        <dbReference type="Pfam" id="PF07045"/>
    </source>
</evidence>
<evidence type="ECO:0000313" key="3">
    <source>
        <dbReference type="Proteomes" id="UP001319080"/>
    </source>
</evidence>
<proteinExistence type="predicted"/>
<keyword evidence="3" id="KW-1185">Reference proteome</keyword>
<dbReference type="EMBL" id="JAHESE010000009">
    <property type="protein sequence ID" value="MBT1708807.1"/>
    <property type="molecule type" value="Genomic_DNA"/>
</dbReference>
<dbReference type="Pfam" id="PF07045">
    <property type="entry name" value="DUF1330"/>
    <property type="match status" value="1"/>
</dbReference>
<comment type="caution">
    <text evidence="2">The sequence shown here is derived from an EMBL/GenBank/DDBJ whole genome shotgun (WGS) entry which is preliminary data.</text>
</comment>
<dbReference type="InterPro" id="IPR011008">
    <property type="entry name" value="Dimeric_a/b-barrel"/>
</dbReference>